<evidence type="ECO:0000313" key="2">
    <source>
        <dbReference type="EMBL" id="THV14267.1"/>
    </source>
</evidence>
<keyword evidence="1" id="KW-0472">Membrane</keyword>
<evidence type="ECO:0000256" key="1">
    <source>
        <dbReference type="SAM" id="Phobius"/>
    </source>
</evidence>
<dbReference type="Proteomes" id="UP000309667">
    <property type="component" value="Unassembled WGS sequence"/>
</dbReference>
<gene>
    <name evidence="2" type="ORF">E9677_15475</name>
</gene>
<protein>
    <recommendedName>
        <fullName evidence="4">DUF1761 domain-containing protein</fullName>
    </recommendedName>
</protein>
<keyword evidence="1" id="KW-0812">Transmembrane</keyword>
<proteinExistence type="predicted"/>
<evidence type="ECO:0008006" key="4">
    <source>
        <dbReference type="Google" id="ProtNLM"/>
    </source>
</evidence>
<reference evidence="2 3" key="1">
    <citation type="submission" date="2019-04" db="EMBL/GenBank/DDBJ databases">
        <title>Genome sequence of strain 7209-2.</title>
        <authorList>
            <person name="Gao J."/>
            <person name="Sun J."/>
        </authorList>
    </citation>
    <scope>NUCLEOTIDE SEQUENCE [LARGE SCALE GENOMIC DNA]</scope>
    <source>
        <strain evidence="2 3">7209-2</strain>
    </source>
</reference>
<dbReference type="EMBL" id="STGT01000003">
    <property type="protein sequence ID" value="THV14267.1"/>
    <property type="molecule type" value="Genomic_DNA"/>
</dbReference>
<evidence type="ECO:0000313" key="3">
    <source>
        <dbReference type="Proteomes" id="UP000309667"/>
    </source>
</evidence>
<comment type="caution">
    <text evidence="2">The sequence shown here is derived from an EMBL/GenBank/DDBJ whole genome shotgun (WGS) entry which is preliminary data.</text>
</comment>
<dbReference type="RefSeq" id="WP_136558946.1">
    <property type="nucleotide sequence ID" value="NZ_STGT01000003.1"/>
</dbReference>
<accession>A0ABY2QVF1</accession>
<organism evidence="2 3">
    <name type="scientific">Rhizobium rhizophilum</name>
    <dbReference type="NCBI Taxonomy" id="1850373"/>
    <lineage>
        <taxon>Bacteria</taxon>
        <taxon>Pseudomonadati</taxon>
        <taxon>Pseudomonadota</taxon>
        <taxon>Alphaproteobacteria</taxon>
        <taxon>Hyphomicrobiales</taxon>
        <taxon>Rhizobiaceae</taxon>
        <taxon>Rhizobium/Agrobacterium group</taxon>
        <taxon>Rhizobium</taxon>
    </lineage>
</organism>
<sequence length="135" mass="15000">MGKAFWLGFAAYLLPTFPLGYVWHLKTFAPVYHRLDMYRADVIIPLGLASMVIQGLIFSFAYPRLFSTAPADTWRSAGAAFIVFGLLAFSFVVLPVAAKYRMTSVLDFMALETAFTLLQFAVVAPLMALAHRQAL</sequence>
<keyword evidence="1" id="KW-1133">Transmembrane helix</keyword>
<name>A0ABY2QVF1_9HYPH</name>
<feature type="transmembrane region" description="Helical" evidence="1">
    <location>
        <begin position="42"/>
        <end position="62"/>
    </location>
</feature>
<feature type="transmembrane region" description="Helical" evidence="1">
    <location>
        <begin position="108"/>
        <end position="130"/>
    </location>
</feature>
<feature type="transmembrane region" description="Helical" evidence="1">
    <location>
        <begin position="74"/>
        <end position="96"/>
    </location>
</feature>
<keyword evidence="3" id="KW-1185">Reference proteome</keyword>